<dbReference type="SUPFAM" id="SSF47729">
    <property type="entry name" value="IHF-like DNA-binding proteins"/>
    <property type="match status" value="1"/>
</dbReference>
<feature type="region of interest" description="Disordered" evidence="4">
    <location>
        <begin position="1"/>
        <end position="29"/>
    </location>
</feature>
<comment type="similarity">
    <text evidence="1 3">Belongs to the bacterial histone-like protein family.</text>
</comment>
<organism evidence="5 6">
    <name type="scientific">Candidatus Gallionella acididurans</name>
    <dbReference type="NCBI Taxonomy" id="1796491"/>
    <lineage>
        <taxon>Bacteria</taxon>
        <taxon>Pseudomonadati</taxon>
        <taxon>Pseudomonadota</taxon>
        <taxon>Betaproteobacteria</taxon>
        <taxon>Nitrosomonadales</taxon>
        <taxon>Gallionellaceae</taxon>
        <taxon>Gallionella</taxon>
    </lineage>
</organism>
<dbReference type="EMBL" id="LSLI01000009">
    <property type="protein sequence ID" value="KXS33191.1"/>
    <property type="molecule type" value="Genomic_DNA"/>
</dbReference>
<dbReference type="Gene3D" id="4.10.520.10">
    <property type="entry name" value="IHF-like DNA-binding proteins"/>
    <property type="match status" value="1"/>
</dbReference>
<dbReference type="Pfam" id="PF00216">
    <property type="entry name" value="Bac_DNA_binding"/>
    <property type="match status" value="1"/>
</dbReference>
<sequence>MFVSGEFHQRQPSGSLNKITTQSRSKISTPQPLKMIRSELISHLADKHPQYTASDVELAVKTIVDSIVNRLAKGGRVELKRFGSFSVRTRPPRLGRNPGTGEEVKVPEKSVLNFKPGTELRERVNKESA</sequence>
<reference evidence="5 6" key="2">
    <citation type="submission" date="2016-03" db="EMBL/GenBank/DDBJ databases">
        <title>New uncultured bacterium of the family Gallionellaceae from acid mine drainage: description and reconstruction of genome based on metagenomic analysis of microbial community.</title>
        <authorList>
            <person name="Kadnikov V."/>
            <person name="Ivasenko D."/>
            <person name="Beletsky A."/>
            <person name="Mardanov A."/>
            <person name="Danilova E."/>
            <person name="Pimenov N."/>
            <person name="Karnachuk O."/>
            <person name="Ravin N."/>
        </authorList>
    </citation>
    <scope>NUCLEOTIDE SEQUENCE [LARGE SCALE GENOMIC DNA]</scope>
    <source>
        <strain evidence="5">ShG14-8</strain>
    </source>
</reference>
<gene>
    <name evidence="5" type="ORF">AWT59_0624</name>
</gene>
<evidence type="ECO:0000256" key="4">
    <source>
        <dbReference type="SAM" id="MobiDB-lite"/>
    </source>
</evidence>
<dbReference type="GO" id="GO:0003677">
    <property type="term" value="F:DNA binding"/>
    <property type="evidence" value="ECO:0007669"/>
    <property type="project" value="UniProtKB-KW"/>
</dbReference>
<evidence type="ECO:0000313" key="6">
    <source>
        <dbReference type="Proteomes" id="UP000070578"/>
    </source>
</evidence>
<dbReference type="PRINTS" id="PR01727">
    <property type="entry name" value="DNABINDINGHU"/>
</dbReference>
<accession>A0A139BW32</accession>
<dbReference type="AlphaFoldDB" id="A0A139BW32"/>
<evidence type="ECO:0000256" key="2">
    <source>
        <dbReference type="ARBA" id="ARBA00023125"/>
    </source>
</evidence>
<dbReference type="PANTHER" id="PTHR33175">
    <property type="entry name" value="DNA-BINDING PROTEIN HU"/>
    <property type="match status" value="1"/>
</dbReference>
<dbReference type="GO" id="GO:0030527">
    <property type="term" value="F:structural constituent of chromatin"/>
    <property type="evidence" value="ECO:0007669"/>
    <property type="project" value="InterPro"/>
</dbReference>
<reference evidence="5 6" key="1">
    <citation type="submission" date="2016-02" db="EMBL/GenBank/DDBJ databases">
        <authorList>
            <person name="Wen L."/>
            <person name="He K."/>
            <person name="Yang H."/>
        </authorList>
    </citation>
    <scope>NUCLEOTIDE SEQUENCE [LARGE SCALE GENOMIC DNA]</scope>
    <source>
        <strain evidence="5">ShG14-8</strain>
    </source>
</reference>
<evidence type="ECO:0000256" key="1">
    <source>
        <dbReference type="ARBA" id="ARBA00010529"/>
    </source>
</evidence>
<proteinExistence type="inferred from homology"/>
<dbReference type="InterPro" id="IPR000119">
    <property type="entry name" value="Hist_DNA-bd"/>
</dbReference>
<evidence type="ECO:0000256" key="3">
    <source>
        <dbReference type="RuleBase" id="RU003939"/>
    </source>
</evidence>
<dbReference type="PANTHER" id="PTHR33175:SF5">
    <property type="entry name" value="INTEGRATION HOST FACTOR SUBUNIT BETA"/>
    <property type="match status" value="1"/>
</dbReference>
<comment type="caution">
    <text evidence="5">The sequence shown here is derived from an EMBL/GenBank/DDBJ whole genome shotgun (WGS) entry which is preliminary data.</text>
</comment>
<keyword evidence="2" id="KW-0238">DNA-binding</keyword>
<dbReference type="CDD" id="cd13836">
    <property type="entry name" value="IHF_B"/>
    <property type="match status" value="1"/>
</dbReference>
<evidence type="ECO:0000313" key="5">
    <source>
        <dbReference type="EMBL" id="KXS33191.1"/>
    </source>
</evidence>
<dbReference type="GO" id="GO:0005829">
    <property type="term" value="C:cytosol"/>
    <property type="evidence" value="ECO:0007669"/>
    <property type="project" value="TreeGrafter"/>
</dbReference>
<dbReference type="SMART" id="SM00411">
    <property type="entry name" value="BHL"/>
    <property type="match status" value="1"/>
</dbReference>
<name>A0A139BW32_9PROT</name>
<dbReference type="NCBIfam" id="NF001222">
    <property type="entry name" value="PRK00199.1"/>
    <property type="match status" value="1"/>
</dbReference>
<feature type="compositionally biased region" description="Polar residues" evidence="4">
    <location>
        <begin position="10"/>
        <end position="29"/>
    </location>
</feature>
<protein>
    <submittedName>
        <fullName evidence="5">Integration host factor subunit beta</fullName>
    </submittedName>
</protein>
<dbReference type="Proteomes" id="UP000070578">
    <property type="component" value="Unassembled WGS sequence"/>
</dbReference>
<dbReference type="InterPro" id="IPR010992">
    <property type="entry name" value="IHF-like_DNA-bd_dom_sf"/>
</dbReference>